<feature type="signal peptide" evidence="8">
    <location>
        <begin position="1"/>
        <end position="18"/>
    </location>
</feature>
<evidence type="ECO:0000256" key="4">
    <source>
        <dbReference type="ARBA" id="ARBA00022840"/>
    </source>
</evidence>
<evidence type="ECO:0000256" key="3">
    <source>
        <dbReference type="ARBA" id="ARBA00022777"/>
    </source>
</evidence>
<feature type="domain" description="Protein kinase" evidence="9">
    <location>
        <begin position="645"/>
        <end position="903"/>
    </location>
</feature>
<evidence type="ECO:0000256" key="5">
    <source>
        <dbReference type="PROSITE-ProRule" id="PRU10141"/>
    </source>
</evidence>
<dbReference type="Gene3D" id="1.10.510.10">
    <property type="entry name" value="Transferase(Phosphotransferase) domain 1"/>
    <property type="match status" value="1"/>
</dbReference>
<dbReference type="InterPro" id="IPR051681">
    <property type="entry name" value="Ser/Thr_Kinases-Pseudokinases"/>
</dbReference>
<keyword evidence="8" id="KW-0732">Signal</keyword>
<keyword evidence="7" id="KW-0472">Membrane</keyword>
<dbReference type="Gene3D" id="2.60.40.710">
    <property type="entry name" value="Endoglucanase-like"/>
    <property type="match status" value="1"/>
</dbReference>
<keyword evidence="1" id="KW-0808">Transferase</keyword>
<dbReference type="GO" id="GO:0005524">
    <property type="term" value="F:ATP binding"/>
    <property type="evidence" value="ECO:0007669"/>
    <property type="project" value="UniProtKB-UniRule"/>
</dbReference>
<protein>
    <recommendedName>
        <fullName evidence="9">Protein kinase domain-containing protein</fullName>
    </recommendedName>
</protein>
<dbReference type="PROSITE" id="PS00107">
    <property type="entry name" value="PROTEIN_KINASE_ATP"/>
    <property type="match status" value="1"/>
</dbReference>
<accession>A0A7S3C7W9</accession>
<evidence type="ECO:0000256" key="1">
    <source>
        <dbReference type="ARBA" id="ARBA00022679"/>
    </source>
</evidence>
<evidence type="ECO:0000259" key="9">
    <source>
        <dbReference type="PROSITE" id="PS50011"/>
    </source>
</evidence>
<evidence type="ECO:0000256" key="6">
    <source>
        <dbReference type="SAM" id="MobiDB-lite"/>
    </source>
</evidence>
<reference evidence="10" key="1">
    <citation type="submission" date="2021-01" db="EMBL/GenBank/DDBJ databases">
        <authorList>
            <person name="Corre E."/>
            <person name="Pelletier E."/>
            <person name="Niang G."/>
            <person name="Scheremetjew M."/>
            <person name="Finn R."/>
            <person name="Kale V."/>
            <person name="Holt S."/>
            <person name="Cochrane G."/>
            <person name="Meng A."/>
            <person name="Brown T."/>
            <person name="Cohen L."/>
        </authorList>
    </citation>
    <scope>NUCLEOTIDE SEQUENCE</scope>
    <source>
        <strain evidence="10">RCC1871</strain>
    </source>
</reference>
<dbReference type="PANTHER" id="PTHR44329:SF214">
    <property type="entry name" value="PROTEIN KINASE DOMAIN-CONTAINING PROTEIN"/>
    <property type="match status" value="1"/>
</dbReference>
<dbReference type="InterPro" id="IPR011009">
    <property type="entry name" value="Kinase-like_dom_sf"/>
</dbReference>
<evidence type="ECO:0000256" key="8">
    <source>
        <dbReference type="SAM" id="SignalP"/>
    </source>
</evidence>
<feature type="region of interest" description="Disordered" evidence="6">
    <location>
        <begin position="531"/>
        <end position="554"/>
    </location>
</feature>
<feature type="region of interest" description="Disordered" evidence="6">
    <location>
        <begin position="433"/>
        <end position="455"/>
    </location>
</feature>
<dbReference type="SMART" id="SM00220">
    <property type="entry name" value="S_TKc"/>
    <property type="match status" value="1"/>
</dbReference>
<dbReference type="GO" id="GO:0030248">
    <property type="term" value="F:cellulose binding"/>
    <property type="evidence" value="ECO:0007669"/>
    <property type="project" value="InterPro"/>
</dbReference>
<feature type="transmembrane region" description="Helical" evidence="7">
    <location>
        <begin position="464"/>
        <end position="488"/>
    </location>
</feature>
<dbReference type="InterPro" id="IPR036966">
    <property type="entry name" value="CBM3_sf"/>
</dbReference>
<keyword evidence="3" id="KW-0418">Kinase</keyword>
<keyword evidence="7" id="KW-1133">Transmembrane helix</keyword>
<gene>
    <name evidence="10" type="ORF">CROS1456_LOCUS53</name>
</gene>
<dbReference type="SUPFAM" id="SSF49384">
    <property type="entry name" value="Carbohydrate-binding domain"/>
    <property type="match status" value="1"/>
</dbReference>
<proteinExistence type="predicted"/>
<name>A0A7S3C7W9_9CHLO</name>
<dbReference type="EMBL" id="HBHZ01000064">
    <property type="protein sequence ID" value="CAE0186988.1"/>
    <property type="molecule type" value="Transcribed_RNA"/>
</dbReference>
<dbReference type="PROSITE" id="PS50011">
    <property type="entry name" value="PROTEIN_KINASE_DOM"/>
    <property type="match status" value="1"/>
</dbReference>
<evidence type="ECO:0000313" key="10">
    <source>
        <dbReference type="EMBL" id="CAE0186988.1"/>
    </source>
</evidence>
<dbReference type="InterPro" id="IPR017441">
    <property type="entry name" value="Protein_kinase_ATP_BS"/>
</dbReference>
<evidence type="ECO:0000256" key="7">
    <source>
        <dbReference type="SAM" id="Phobius"/>
    </source>
</evidence>
<dbReference type="SUPFAM" id="SSF56112">
    <property type="entry name" value="Protein kinase-like (PK-like)"/>
    <property type="match status" value="1"/>
</dbReference>
<dbReference type="AlphaFoldDB" id="A0A7S3C7W9"/>
<dbReference type="InterPro" id="IPR008965">
    <property type="entry name" value="CBM2/CBM3_carb-bd_dom_sf"/>
</dbReference>
<dbReference type="GO" id="GO:0004674">
    <property type="term" value="F:protein serine/threonine kinase activity"/>
    <property type="evidence" value="ECO:0007669"/>
    <property type="project" value="TreeGrafter"/>
</dbReference>
<feature type="chain" id="PRO_5031426634" description="Protein kinase domain-containing protein" evidence="8">
    <location>
        <begin position="19"/>
        <end position="908"/>
    </location>
</feature>
<keyword evidence="4 5" id="KW-0067">ATP-binding</keyword>
<organism evidence="10">
    <name type="scientific">Chloropicon roscoffensis</name>
    <dbReference type="NCBI Taxonomy" id="1461544"/>
    <lineage>
        <taxon>Eukaryota</taxon>
        <taxon>Viridiplantae</taxon>
        <taxon>Chlorophyta</taxon>
        <taxon>Chloropicophyceae</taxon>
        <taxon>Chloropicales</taxon>
        <taxon>Chloropicaceae</taxon>
        <taxon>Chloropicon</taxon>
    </lineage>
</organism>
<dbReference type="Pfam" id="PF00069">
    <property type="entry name" value="Pkinase"/>
    <property type="match status" value="1"/>
</dbReference>
<keyword evidence="2 5" id="KW-0547">Nucleotide-binding</keyword>
<dbReference type="PANTHER" id="PTHR44329">
    <property type="entry name" value="SERINE/THREONINE-PROTEIN KINASE TNNI3K-RELATED"/>
    <property type="match status" value="1"/>
</dbReference>
<dbReference type="CDD" id="cd13999">
    <property type="entry name" value="STKc_MAP3K-like"/>
    <property type="match status" value="1"/>
</dbReference>
<dbReference type="GO" id="GO:0005975">
    <property type="term" value="P:carbohydrate metabolic process"/>
    <property type="evidence" value="ECO:0007669"/>
    <property type="project" value="InterPro"/>
</dbReference>
<evidence type="ECO:0000256" key="2">
    <source>
        <dbReference type="ARBA" id="ARBA00022741"/>
    </source>
</evidence>
<sequence>MFALALAVALGLAGGTAAADSLQQSCDRIVTYNAGYFLTEGYDDYPFFMGFIDVTPPAGSPSTGDLVGWSFANNETLISVTPEALTEIESDGERDGGNASRQIQVETESDHFKFIAHREQGDGLDPPRFIELNGVICEEIAYTDVVGDPDETVRATAHSREIAEGAFNEQEPSVLVFYQPDQESLDRRYPKTFTEFSFSVVNTGTKPLDVATVKVKYFFQNPAHSAAWSIPDGESWEVTFSDCMEVYGSFHDPNPVSCGDLGVVGEVRPLTVGDQVDGADYVLEISFKSDPHAWLAPLDVLGNPMVLDEDTGERRYNTTSPTGILAQAKLQLDSRDFGFFLPMNETGDYSFRPPSSDRDWIINQNMTVEVNNETIWGTDLEAHADSKRFNIMGGGQLGIPGANCNGNSGGGGQGGVGCMVTRRYCCGGEGSFPSSPQEGESLGGSTADGVLPMHPHEDHATPKVWMYALIGVLGLALLAGVVIALVLFRRRRLAASASAAGGDEPKGEADGSAGSNAVRFALLSFFSNPLHHEGGASNPQESLPSLEKPLKRSSSTEIYQSSLRELSVTGIPDHKLDGRLSITDLNASSGTPTPDPSPTSALGSMSIFRNPFAVLPQSPKLPLPNVFRNSSREESLFELINPDDVKPIRYIGSGAYGSVYEAKFQDRGRVAVKLVNIRETSSKTLLESFKREVDVLSRVKHHNVVRLHGASMCPPNVFIVMELLKGSLRDHLDEAGAMPYREILILANEISSALAYLHPTIVHRDLKPQNILMDKSGSAKVADFGIAKFKQSTYLQTTKGNGTPAYMAPESFGSEKISEKADVFSLGMILWECWTGQQPWKEVQIPFQVVMLVGVEKKRPAIPEDCPKQLASLIQRCWDDDPHRRPSCAEVERRTRLLLHELEEESGR</sequence>
<keyword evidence="7" id="KW-0812">Transmembrane</keyword>
<dbReference type="PROSITE" id="PS00108">
    <property type="entry name" value="PROTEIN_KINASE_ST"/>
    <property type="match status" value="1"/>
</dbReference>
<dbReference type="InterPro" id="IPR000719">
    <property type="entry name" value="Prot_kinase_dom"/>
</dbReference>
<dbReference type="InterPro" id="IPR008271">
    <property type="entry name" value="Ser/Thr_kinase_AS"/>
</dbReference>
<feature type="binding site" evidence="5">
    <location>
        <position position="673"/>
    </location>
    <ligand>
        <name>ATP</name>
        <dbReference type="ChEBI" id="CHEBI:30616"/>
    </ligand>
</feature>